<evidence type="ECO:0000256" key="5">
    <source>
        <dbReference type="ARBA" id="ARBA00023136"/>
    </source>
</evidence>
<dbReference type="EMBL" id="LWLT01000025">
    <property type="status" value="NOT_ANNOTATED_CDS"/>
    <property type="molecule type" value="Genomic_DNA"/>
</dbReference>
<reference evidence="6 7" key="1">
    <citation type="submission" date="2016-04" db="EMBL/GenBank/DDBJ databases">
        <title>Polished mammalian reference genomes with single-molecule sequencing and chromosome conformation capture applied to the Capra hircus genome.</title>
        <authorList>
            <person name="Bickhart D.M."/>
            <person name="Koren S."/>
            <person name="Rosen B."/>
            <person name="Hastie A."/>
            <person name="Liachko I."/>
            <person name="Sullivan S.T."/>
            <person name="Burton J."/>
            <person name="Sayre B.L."/>
            <person name="Huson H.J."/>
            <person name="Lee J."/>
            <person name="Lam E."/>
            <person name="Kelley C.M."/>
            <person name="Hutchison J.L."/>
            <person name="Zhou Y."/>
            <person name="Sun J."/>
            <person name="Crisa A."/>
            <person name="Schwartz J.C."/>
            <person name="Hammond J.A."/>
            <person name="Schroeder S.G."/>
            <person name="Liu G.E."/>
            <person name="Dunham M."/>
            <person name="Shendure J."/>
            <person name="Sonstegard T.S."/>
            <person name="Phillippy A.M."/>
            <person name="Van Tassell C.P."/>
            <person name="Smith T.P."/>
        </authorList>
    </citation>
    <scope>NUCLEOTIDE SEQUENCE [LARGE SCALE GENOMIC DNA]</scope>
</reference>
<dbReference type="InterPro" id="IPR036418">
    <property type="entry name" value="Cyt_c_oxidase_su6a_sf"/>
</dbReference>
<evidence type="ECO:0000256" key="2">
    <source>
        <dbReference type="ARBA" id="ARBA00022792"/>
    </source>
</evidence>
<dbReference type="OMA" id="CARFSPL"/>
<dbReference type="GeneTree" id="ENSGT00940000154612"/>
<keyword evidence="2" id="KW-0999">Mitochondrion inner membrane</keyword>
<dbReference type="Gene3D" id="4.10.95.10">
    <property type="entry name" value="Cytochrome c oxidase, subunit VIa"/>
    <property type="match status" value="1"/>
</dbReference>
<keyword evidence="3" id="KW-0809">Transit peptide</keyword>
<dbReference type="InterPro" id="IPR001349">
    <property type="entry name" value="Cyt_c_oxidase_su6a"/>
</dbReference>
<reference evidence="6" key="2">
    <citation type="submission" date="2025-08" db="UniProtKB">
        <authorList>
            <consortium name="Ensembl"/>
        </authorList>
    </citation>
    <scope>IDENTIFICATION</scope>
</reference>
<dbReference type="SUPFAM" id="SSF81411">
    <property type="entry name" value="Mitochondrial cytochrome c oxidase subunit VIa"/>
    <property type="match status" value="1"/>
</dbReference>
<proteinExistence type="predicted"/>
<dbReference type="Ensembl" id="ENSCHIT00000017719.1">
    <property type="protein sequence ID" value="ENSCHIP00000009946.1"/>
    <property type="gene ID" value="ENSCHIG00000012638.1"/>
</dbReference>
<evidence type="ECO:0000313" key="6">
    <source>
        <dbReference type="Ensembl" id="ENSCHIP00000009946.1"/>
    </source>
</evidence>
<evidence type="ECO:0000256" key="4">
    <source>
        <dbReference type="ARBA" id="ARBA00023128"/>
    </source>
</evidence>
<accession>A0A452ECQ5</accession>
<evidence type="ECO:0000313" key="7">
    <source>
        <dbReference type="Proteomes" id="UP000291000"/>
    </source>
</evidence>
<dbReference type="PANTHER" id="PTHR11504">
    <property type="entry name" value="CYTOCHROME C OXIDASE POLYPEPTIDE VIA"/>
    <property type="match status" value="1"/>
</dbReference>
<keyword evidence="4" id="KW-0496">Mitochondrion</keyword>
<dbReference type="PANTHER" id="PTHR11504:SF4">
    <property type="entry name" value="CYTOCHROME C OXIDASE SUBUNIT 6A1, MITOCHONDRIAL"/>
    <property type="match status" value="1"/>
</dbReference>
<dbReference type="GO" id="GO:0005743">
    <property type="term" value="C:mitochondrial inner membrane"/>
    <property type="evidence" value="ECO:0007669"/>
    <property type="project" value="UniProtKB-SubCell"/>
</dbReference>
<dbReference type="AlphaFoldDB" id="A0A452ECQ5"/>
<evidence type="ECO:0000256" key="3">
    <source>
        <dbReference type="ARBA" id="ARBA00022946"/>
    </source>
</evidence>
<comment type="subcellular location">
    <subcellularLocation>
        <location evidence="1">Mitochondrion inner membrane</location>
    </subcellularLocation>
</comment>
<name>A0A452ECQ5_CAPHI</name>
<dbReference type="STRING" id="9925.ENSCHIP00000009946"/>
<dbReference type="GO" id="GO:0006123">
    <property type="term" value="P:mitochondrial electron transport, cytochrome c to oxygen"/>
    <property type="evidence" value="ECO:0007669"/>
    <property type="project" value="TreeGrafter"/>
</dbReference>
<keyword evidence="7" id="KW-1185">Reference proteome</keyword>
<sequence>TVAAGFQVSGLLSCSWLQLSQPMSSGVSGEEGSACLWKALTYFMVLPRVGVSMLDVFLKLHHREKRPEFIPFPWGDGNHILFHNTCVNPVPTGYGFE</sequence>
<evidence type="ECO:0000256" key="1">
    <source>
        <dbReference type="ARBA" id="ARBA00004273"/>
    </source>
</evidence>
<evidence type="ECO:0008006" key="8">
    <source>
        <dbReference type="Google" id="ProtNLM"/>
    </source>
</evidence>
<protein>
    <recommendedName>
        <fullName evidence="8">Cytochrome c oxidase polypeptide VIa</fullName>
    </recommendedName>
</protein>
<dbReference type="Proteomes" id="UP000291000">
    <property type="component" value="Chromosome 26"/>
</dbReference>
<organism evidence="6 7">
    <name type="scientific">Capra hircus</name>
    <name type="common">Goat</name>
    <dbReference type="NCBI Taxonomy" id="9925"/>
    <lineage>
        <taxon>Eukaryota</taxon>
        <taxon>Metazoa</taxon>
        <taxon>Chordata</taxon>
        <taxon>Craniata</taxon>
        <taxon>Vertebrata</taxon>
        <taxon>Euteleostomi</taxon>
        <taxon>Mammalia</taxon>
        <taxon>Eutheria</taxon>
        <taxon>Laurasiatheria</taxon>
        <taxon>Artiodactyla</taxon>
        <taxon>Ruminantia</taxon>
        <taxon>Pecora</taxon>
        <taxon>Bovidae</taxon>
        <taxon>Caprinae</taxon>
        <taxon>Capra</taxon>
    </lineage>
</organism>
<keyword evidence="5" id="KW-0472">Membrane</keyword>
<dbReference type="GO" id="GO:0030234">
    <property type="term" value="F:enzyme regulator activity"/>
    <property type="evidence" value="ECO:0007669"/>
    <property type="project" value="TreeGrafter"/>
</dbReference>
<reference evidence="6" key="3">
    <citation type="submission" date="2025-09" db="UniProtKB">
        <authorList>
            <consortium name="Ensembl"/>
        </authorList>
    </citation>
    <scope>IDENTIFICATION</scope>
</reference>